<dbReference type="PANTHER" id="PTHR43048:SF3">
    <property type="entry name" value="METHYLMALONYL-COA EPIMERASE, MITOCHONDRIAL"/>
    <property type="match status" value="1"/>
</dbReference>
<dbReference type="Gene3D" id="3.10.180.10">
    <property type="entry name" value="2,3-Dihydroxybiphenyl 1,2-Dioxygenase, domain 1"/>
    <property type="match status" value="1"/>
</dbReference>
<name>A0ABV2AWJ7_9GAMM</name>
<comment type="caution">
    <text evidence="3">The sequence shown here is derived from an EMBL/GenBank/DDBJ whole genome shotgun (WGS) entry which is preliminary data.</text>
</comment>
<dbReference type="EMBL" id="APND01000001">
    <property type="protein sequence ID" value="MES1928012.1"/>
    <property type="molecule type" value="Genomic_DNA"/>
</dbReference>
<keyword evidence="1" id="KW-0479">Metal-binding</keyword>
<keyword evidence="4" id="KW-1185">Reference proteome</keyword>
<dbReference type="Proteomes" id="UP001460888">
    <property type="component" value="Unassembled WGS sequence"/>
</dbReference>
<dbReference type="PANTHER" id="PTHR43048">
    <property type="entry name" value="METHYLMALONYL-COA EPIMERASE"/>
    <property type="match status" value="1"/>
</dbReference>
<dbReference type="InterPro" id="IPR004360">
    <property type="entry name" value="Glyas_Fos-R_dOase_dom"/>
</dbReference>
<accession>A0ABV2AWJ7</accession>
<evidence type="ECO:0000256" key="1">
    <source>
        <dbReference type="ARBA" id="ARBA00022723"/>
    </source>
</evidence>
<dbReference type="InterPro" id="IPR037523">
    <property type="entry name" value="VOC_core"/>
</dbReference>
<evidence type="ECO:0000259" key="2">
    <source>
        <dbReference type="PROSITE" id="PS51819"/>
    </source>
</evidence>
<protein>
    <submittedName>
        <fullName evidence="3">Glyoxalase family protein</fullName>
    </submittedName>
</protein>
<sequence>MTSTAENQAWPATSGPAVTLDHATLRTTDLAAHRQFFACLLGLQTGYRPDFGFPGDWLYAGDTPLVHLIPAGATGDKDRCDAETIDHVAFAVTDIEAARARVQAAGYRHAESRIDELGERRLFVESPTGIRIELVERGSGT</sequence>
<dbReference type="Pfam" id="PF00903">
    <property type="entry name" value="Glyoxalase"/>
    <property type="match status" value="1"/>
</dbReference>
<dbReference type="InterPro" id="IPR051785">
    <property type="entry name" value="MMCE/EMCE_epimerase"/>
</dbReference>
<gene>
    <name evidence="3" type="ORF">SADO_02115</name>
</gene>
<dbReference type="SUPFAM" id="SSF54593">
    <property type="entry name" value="Glyoxalase/Bleomycin resistance protein/Dihydroxybiphenyl dioxygenase"/>
    <property type="match status" value="1"/>
</dbReference>
<dbReference type="PROSITE" id="PS51819">
    <property type="entry name" value="VOC"/>
    <property type="match status" value="1"/>
</dbReference>
<reference evidence="3 4" key="1">
    <citation type="submission" date="2013-03" db="EMBL/GenBank/DDBJ databases">
        <title>Salinisphaera dokdonensis CL-ES53 Genome Sequencing.</title>
        <authorList>
            <person name="Li C."/>
            <person name="Lai Q."/>
            <person name="Shao Z."/>
        </authorList>
    </citation>
    <scope>NUCLEOTIDE SEQUENCE [LARGE SCALE GENOMIC DNA]</scope>
    <source>
        <strain evidence="3 4">CL-ES53</strain>
    </source>
</reference>
<organism evidence="3 4">
    <name type="scientific">Salinisphaera dokdonensis CL-ES53</name>
    <dbReference type="NCBI Taxonomy" id="1304272"/>
    <lineage>
        <taxon>Bacteria</taxon>
        <taxon>Pseudomonadati</taxon>
        <taxon>Pseudomonadota</taxon>
        <taxon>Gammaproteobacteria</taxon>
        <taxon>Salinisphaerales</taxon>
        <taxon>Salinisphaeraceae</taxon>
        <taxon>Salinisphaera</taxon>
    </lineage>
</organism>
<proteinExistence type="predicted"/>
<feature type="domain" description="VOC" evidence="2">
    <location>
        <begin position="19"/>
        <end position="137"/>
    </location>
</feature>
<dbReference type="InterPro" id="IPR029068">
    <property type="entry name" value="Glyas_Bleomycin-R_OHBP_Dase"/>
</dbReference>
<evidence type="ECO:0000313" key="4">
    <source>
        <dbReference type="Proteomes" id="UP001460888"/>
    </source>
</evidence>
<evidence type="ECO:0000313" key="3">
    <source>
        <dbReference type="EMBL" id="MES1928012.1"/>
    </source>
</evidence>